<dbReference type="Proteomes" id="UP001320119">
    <property type="component" value="Chromosome"/>
</dbReference>
<name>A0AAN1WHG1_9GAMM</name>
<proteinExistence type="predicted"/>
<dbReference type="RefSeq" id="WP_236987135.1">
    <property type="nucleotide sequence ID" value="NZ_AP023086.1"/>
</dbReference>
<evidence type="ECO:0000313" key="2">
    <source>
        <dbReference type="Proteomes" id="UP001320119"/>
    </source>
</evidence>
<protein>
    <submittedName>
        <fullName evidence="1">Uncharacterized protein</fullName>
    </submittedName>
</protein>
<dbReference type="AlphaFoldDB" id="A0AAN1WHG1"/>
<accession>A0AAN1WHG1</accession>
<sequence>MTVKVFKHDEWIEATLENLSQGDYISNGHATYLVCDMPFENENGKLEVPCVLPEPAPIIIQLGNSNDKYITMAMDLAGTSLRDFGDGTMMLCEFESGNTHVYSPRLTKPELELFCKDNIEKYQAFFDQYSDNDIFEGPVSMDRFW</sequence>
<evidence type="ECO:0000313" key="1">
    <source>
        <dbReference type="EMBL" id="BCD97674.1"/>
    </source>
</evidence>
<dbReference type="KEGG" id="marq:MARGE09_P1875"/>
<reference evidence="1 2" key="1">
    <citation type="journal article" date="2022" name="IScience">
        <title>An ultrasensitive nanofiber-based assay for enzymatic hydrolysis and deep-sea microbial degradation of cellulose.</title>
        <authorList>
            <person name="Tsudome M."/>
            <person name="Tachioka M."/>
            <person name="Miyazaki M."/>
            <person name="Uchimura K."/>
            <person name="Tsuda M."/>
            <person name="Takaki Y."/>
            <person name="Deguchi S."/>
        </authorList>
    </citation>
    <scope>NUCLEOTIDE SEQUENCE [LARGE SCALE GENOMIC DNA]</scope>
    <source>
        <strain evidence="1 2">GE09</strain>
    </source>
</reference>
<keyword evidence="2" id="KW-1185">Reference proteome</keyword>
<dbReference type="EMBL" id="AP023086">
    <property type="protein sequence ID" value="BCD97674.1"/>
    <property type="molecule type" value="Genomic_DNA"/>
</dbReference>
<organism evidence="1 2">
    <name type="scientific">Marinagarivorans cellulosilyticus</name>
    <dbReference type="NCBI Taxonomy" id="2721545"/>
    <lineage>
        <taxon>Bacteria</taxon>
        <taxon>Pseudomonadati</taxon>
        <taxon>Pseudomonadota</taxon>
        <taxon>Gammaproteobacteria</taxon>
        <taxon>Cellvibrionales</taxon>
        <taxon>Cellvibrionaceae</taxon>
        <taxon>Marinagarivorans</taxon>
    </lineage>
</organism>
<gene>
    <name evidence="1" type="ORF">MARGE09_P1875</name>
</gene>